<feature type="region of interest" description="Disordered" evidence="1">
    <location>
        <begin position="253"/>
        <end position="272"/>
    </location>
</feature>
<gene>
    <name evidence="3" type="ORF">FHQ07_07535</name>
</gene>
<dbReference type="InterPro" id="IPR001173">
    <property type="entry name" value="Glyco_trans_2-like"/>
</dbReference>
<keyword evidence="3" id="KW-0808">Transferase</keyword>
<protein>
    <submittedName>
        <fullName evidence="3">Glycosyltransferase</fullName>
    </submittedName>
</protein>
<accession>A0A5B7ZPM1</accession>
<evidence type="ECO:0000259" key="2">
    <source>
        <dbReference type="Pfam" id="PF00535"/>
    </source>
</evidence>
<evidence type="ECO:0000313" key="3">
    <source>
        <dbReference type="EMBL" id="QDA57174.1"/>
    </source>
</evidence>
<dbReference type="RefSeq" id="WP_139716226.1">
    <property type="nucleotide sequence ID" value="NZ_CP040871.1"/>
</dbReference>
<dbReference type="AlphaFoldDB" id="A0A5B7ZPM1"/>
<evidence type="ECO:0000313" key="4">
    <source>
        <dbReference type="Proteomes" id="UP000308149"/>
    </source>
</evidence>
<dbReference type="PANTHER" id="PTHR22916">
    <property type="entry name" value="GLYCOSYLTRANSFERASE"/>
    <property type="match status" value="1"/>
</dbReference>
<dbReference type="GO" id="GO:0016758">
    <property type="term" value="F:hexosyltransferase activity"/>
    <property type="evidence" value="ECO:0007669"/>
    <property type="project" value="UniProtKB-ARBA"/>
</dbReference>
<feature type="compositionally biased region" description="Low complexity" evidence="1">
    <location>
        <begin position="253"/>
        <end position="267"/>
    </location>
</feature>
<dbReference type="EMBL" id="CP040871">
    <property type="protein sequence ID" value="QDA57174.1"/>
    <property type="molecule type" value="Genomic_DNA"/>
</dbReference>
<dbReference type="Pfam" id="PF00535">
    <property type="entry name" value="Glycos_transf_2"/>
    <property type="match status" value="1"/>
</dbReference>
<evidence type="ECO:0000256" key="1">
    <source>
        <dbReference type="SAM" id="MobiDB-lite"/>
    </source>
</evidence>
<reference evidence="3 4" key="1">
    <citation type="submission" date="2019-06" db="EMBL/GenBank/DDBJ databases">
        <title>Thermomonas aquatica sp. nov., isolated from an industrial wastewater treatment plant.</title>
        <authorList>
            <person name="Jeon J.H."/>
            <person name="Park D.-S."/>
        </authorList>
    </citation>
    <scope>NUCLEOTIDE SEQUENCE [LARGE SCALE GENOMIC DNA]</scope>
    <source>
        <strain evidence="3 4">SY21</strain>
    </source>
</reference>
<dbReference type="InterPro" id="IPR029044">
    <property type="entry name" value="Nucleotide-diphossugar_trans"/>
</dbReference>
<dbReference type="Gene3D" id="3.90.550.10">
    <property type="entry name" value="Spore Coat Polysaccharide Biosynthesis Protein SpsA, Chain A"/>
    <property type="match status" value="1"/>
</dbReference>
<dbReference type="SUPFAM" id="SSF53448">
    <property type="entry name" value="Nucleotide-diphospho-sugar transferases"/>
    <property type="match status" value="1"/>
</dbReference>
<dbReference type="KEGG" id="thes:FHQ07_07535"/>
<dbReference type="Proteomes" id="UP000308149">
    <property type="component" value="Chromosome"/>
</dbReference>
<organism evidence="3 4">
    <name type="scientific">Thermomonas aquatica</name>
    <dbReference type="NCBI Taxonomy" id="2202149"/>
    <lineage>
        <taxon>Bacteria</taxon>
        <taxon>Pseudomonadati</taxon>
        <taxon>Pseudomonadota</taxon>
        <taxon>Gammaproteobacteria</taxon>
        <taxon>Lysobacterales</taxon>
        <taxon>Lysobacteraceae</taxon>
        <taxon>Thermomonas</taxon>
    </lineage>
</organism>
<proteinExistence type="predicted"/>
<dbReference type="OrthoDB" id="9802649at2"/>
<dbReference type="PANTHER" id="PTHR22916:SF3">
    <property type="entry name" value="UDP-GLCNAC:BETAGAL BETA-1,3-N-ACETYLGLUCOSAMINYLTRANSFERASE-LIKE PROTEIN 1"/>
    <property type="match status" value="1"/>
</dbReference>
<feature type="domain" description="Glycosyltransferase 2-like" evidence="2">
    <location>
        <begin position="6"/>
        <end position="159"/>
    </location>
</feature>
<name>A0A5B7ZPM1_9GAMM</name>
<keyword evidence="4" id="KW-1185">Reference proteome</keyword>
<sequence>MEPLVSIATPVWNTARFLPAALDSLLAQDHPHWECLLWDDGSTDGSAEIAAEYSRRDPRFRLLGNGRNNGVGIALSSALDAARGDYVGVLDGDDLLEPDALSSMLAFMQARPQLGMAYSQYVEIDEDGGELGLGGRFRTPYSPQRLLLEFMTYHFRLARSDAYRAVGGFDPSMDVSADYDFCLRMSERYPVEHLPKSLYRYRIRRTSISQGSRLRQVRASFAAAQRAVQRRGMDRDYAFSLGLRARHVLRPKPAAGADPAGAPGANDPDAEQCLRLSPPFDPANASHAHDWAQQVEDHYNAFVADAQRRGLEARYDCALEIDSWHILQPLRPFGGAGNWR</sequence>